<evidence type="ECO:0000313" key="1">
    <source>
        <dbReference type="EMBL" id="TKC93037.1"/>
    </source>
</evidence>
<evidence type="ECO:0008006" key="3">
    <source>
        <dbReference type="Google" id="ProtNLM"/>
    </source>
</evidence>
<organism evidence="1 2">
    <name type="scientific">Polyangium fumosum</name>
    <dbReference type="NCBI Taxonomy" id="889272"/>
    <lineage>
        <taxon>Bacteria</taxon>
        <taxon>Pseudomonadati</taxon>
        <taxon>Myxococcota</taxon>
        <taxon>Polyangia</taxon>
        <taxon>Polyangiales</taxon>
        <taxon>Polyangiaceae</taxon>
        <taxon>Polyangium</taxon>
    </lineage>
</organism>
<reference evidence="1 2" key="1">
    <citation type="submission" date="2019-04" db="EMBL/GenBank/DDBJ databases">
        <authorList>
            <person name="Li Y."/>
            <person name="Wang J."/>
        </authorList>
    </citation>
    <scope>NUCLEOTIDE SEQUENCE [LARGE SCALE GENOMIC DNA]</scope>
    <source>
        <strain evidence="1 2">DSM 14668</strain>
    </source>
</reference>
<comment type="caution">
    <text evidence="1">The sequence shown here is derived from an EMBL/GenBank/DDBJ whole genome shotgun (WGS) entry which is preliminary data.</text>
</comment>
<proteinExistence type="predicted"/>
<sequence length="341" mass="37943">MGASLRQAELRPQTPGFSWEDYVTWLVAQHGSLTAVAERLSSLRGYEDDVYSIERALRRLRTRGQRDGGTWGARALAAFGLPDALTERARWMGAYHSRFTDLPLPLAQDLLRLWDRPPVSEEPTSHVFLALAHATCVLRADDRDAARTHLARIRPLLGKAPPEARIEALLTEAFVASREDVARVPGLLEEIEPLFELSMPAHDKACLFARWIDQCAFERNRSWGGKQPDPAAAEALYQRIPEDGPAFARARRANGLAYARWKQGFIEEGAALAREACRHAGDGGHMRMRAMALNMLARIVGGEEGADAKRRAMAIANELEDEVLRLRFERRSGSKGSKAEG</sequence>
<evidence type="ECO:0000313" key="2">
    <source>
        <dbReference type="Proteomes" id="UP000309215"/>
    </source>
</evidence>
<dbReference type="AlphaFoldDB" id="A0A4U1IH56"/>
<dbReference type="EMBL" id="SSMQ01000128">
    <property type="protein sequence ID" value="TKC93037.1"/>
    <property type="molecule type" value="Genomic_DNA"/>
</dbReference>
<dbReference type="RefSeq" id="WP_136936282.1">
    <property type="nucleotide sequence ID" value="NZ_SSMQ01000128.1"/>
</dbReference>
<name>A0A4U1IH56_9BACT</name>
<gene>
    <name evidence="1" type="ORF">E8A74_49920</name>
</gene>
<dbReference type="OrthoDB" id="5510480at2"/>
<accession>A0A4U1IH56</accession>
<protein>
    <recommendedName>
        <fullName evidence="3">DUF4034 domain-containing protein</fullName>
    </recommendedName>
</protein>
<keyword evidence="2" id="KW-1185">Reference proteome</keyword>
<dbReference type="Proteomes" id="UP000309215">
    <property type="component" value="Unassembled WGS sequence"/>
</dbReference>